<keyword evidence="1" id="KW-1133">Transmembrane helix</keyword>
<name>A0A1M5S3N8_9FIRM</name>
<evidence type="ECO:0000313" key="3">
    <source>
        <dbReference type="Proteomes" id="UP000184032"/>
    </source>
</evidence>
<protein>
    <submittedName>
        <fullName evidence="2">Uncharacterized protein</fullName>
    </submittedName>
</protein>
<keyword evidence="3" id="KW-1185">Reference proteome</keyword>
<reference evidence="2 3" key="1">
    <citation type="submission" date="2016-11" db="EMBL/GenBank/DDBJ databases">
        <authorList>
            <person name="Jaros S."/>
            <person name="Januszkiewicz K."/>
            <person name="Wedrychowicz H."/>
        </authorList>
    </citation>
    <scope>NUCLEOTIDE SEQUENCE [LARGE SCALE GENOMIC DNA]</scope>
    <source>
        <strain evidence="2 3">DSM 21120</strain>
    </source>
</reference>
<evidence type="ECO:0000313" key="2">
    <source>
        <dbReference type="EMBL" id="SHH33065.1"/>
    </source>
</evidence>
<gene>
    <name evidence="2" type="ORF">SAMN02745245_01103</name>
</gene>
<feature type="transmembrane region" description="Helical" evidence="1">
    <location>
        <begin position="60"/>
        <end position="78"/>
    </location>
</feature>
<evidence type="ECO:0000256" key="1">
    <source>
        <dbReference type="SAM" id="Phobius"/>
    </source>
</evidence>
<proteinExistence type="predicted"/>
<organism evidence="2 3">
    <name type="scientific">Anaerosphaera aminiphila DSM 21120</name>
    <dbReference type="NCBI Taxonomy" id="1120995"/>
    <lineage>
        <taxon>Bacteria</taxon>
        <taxon>Bacillati</taxon>
        <taxon>Bacillota</taxon>
        <taxon>Tissierellia</taxon>
        <taxon>Tissierellales</taxon>
        <taxon>Peptoniphilaceae</taxon>
        <taxon>Anaerosphaera</taxon>
    </lineage>
</organism>
<feature type="transmembrane region" description="Helical" evidence="1">
    <location>
        <begin position="9"/>
        <end position="28"/>
    </location>
</feature>
<dbReference type="AlphaFoldDB" id="A0A1M5S3N8"/>
<keyword evidence="1" id="KW-0472">Membrane</keyword>
<dbReference type="RefSeq" id="WP_073184524.1">
    <property type="nucleotide sequence ID" value="NZ_FQXI01000006.1"/>
</dbReference>
<accession>A0A1M5S3N8</accession>
<sequence>MKINIRKVFLYLSFTCIFTYILGIVLSIVCGDMVYLLIAAPTSGILGSIFIVLSKEEKYYFLPWLFLFFIFSTILLGMNS</sequence>
<feature type="transmembrane region" description="Helical" evidence="1">
    <location>
        <begin position="34"/>
        <end position="53"/>
    </location>
</feature>
<dbReference type="Proteomes" id="UP000184032">
    <property type="component" value="Unassembled WGS sequence"/>
</dbReference>
<keyword evidence="1" id="KW-0812">Transmembrane</keyword>
<dbReference type="EMBL" id="FQXI01000006">
    <property type="protein sequence ID" value="SHH33065.1"/>
    <property type="molecule type" value="Genomic_DNA"/>
</dbReference>